<keyword evidence="5 7" id="KW-0378">Hydrolase</keyword>
<dbReference type="CDD" id="cd09616">
    <property type="entry name" value="Peptidase_C12_UCH_L1_L3"/>
    <property type="match status" value="1"/>
</dbReference>
<evidence type="ECO:0000256" key="8">
    <source>
        <dbReference type="RuleBase" id="RU361215"/>
    </source>
</evidence>
<protein>
    <recommendedName>
        <fullName evidence="8">Ubiquitin carboxyl-terminal hydrolase</fullName>
        <ecNumber evidence="8">3.4.19.12</ecNumber>
    </recommendedName>
</protein>
<dbReference type="FunFam" id="3.40.532.10:FF:000006">
    <property type="entry name" value="Ubiquitin carboxyl-terminal hydrolase"/>
    <property type="match status" value="1"/>
</dbReference>
<evidence type="ECO:0000256" key="4">
    <source>
        <dbReference type="ARBA" id="ARBA00022786"/>
    </source>
</evidence>
<evidence type="ECO:0000256" key="5">
    <source>
        <dbReference type="ARBA" id="ARBA00022801"/>
    </source>
</evidence>
<dbReference type="PROSITE" id="PS00140">
    <property type="entry name" value="UCH_1"/>
    <property type="match status" value="1"/>
</dbReference>
<feature type="compositionally biased region" description="Polar residues" evidence="9">
    <location>
        <begin position="155"/>
        <end position="164"/>
    </location>
</feature>
<dbReference type="Proteomes" id="UP000265703">
    <property type="component" value="Unassembled WGS sequence"/>
</dbReference>
<evidence type="ECO:0000256" key="1">
    <source>
        <dbReference type="ARBA" id="ARBA00000707"/>
    </source>
</evidence>
<dbReference type="PANTHER" id="PTHR10589">
    <property type="entry name" value="UBIQUITIN CARBOXYL-TERMINAL HYDROLASE"/>
    <property type="match status" value="1"/>
</dbReference>
<dbReference type="AlphaFoldDB" id="A0A397TRL9"/>
<evidence type="ECO:0000256" key="9">
    <source>
        <dbReference type="SAM" id="MobiDB-lite"/>
    </source>
</evidence>
<dbReference type="InterPro" id="IPR036959">
    <property type="entry name" value="Peptidase_C12_UCH_sf"/>
</dbReference>
<dbReference type="EC" id="3.4.19.12" evidence="8"/>
<dbReference type="PROSITE" id="PS52048">
    <property type="entry name" value="UCH_DOMAIN"/>
    <property type="match status" value="1"/>
</dbReference>
<keyword evidence="12" id="KW-1185">Reference proteome</keyword>
<dbReference type="PRINTS" id="PR00707">
    <property type="entry name" value="UBCTHYDRLASE"/>
</dbReference>
<evidence type="ECO:0000256" key="2">
    <source>
        <dbReference type="ARBA" id="ARBA00009326"/>
    </source>
</evidence>
<accession>A0A397TRL9</accession>
<organism evidence="11 12">
    <name type="scientific">Glomus cerebriforme</name>
    <dbReference type="NCBI Taxonomy" id="658196"/>
    <lineage>
        <taxon>Eukaryota</taxon>
        <taxon>Fungi</taxon>
        <taxon>Fungi incertae sedis</taxon>
        <taxon>Mucoromycota</taxon>
        <taxon>Glomeromycotina</taxon>
        <taxon>Glomeromycetes</taxon>
        <taxon>Glomerales</taxon>
        <taxon>Glomeraceae</taxon>
        <taxon>Glomus</taxon>
    </lineage>
</organism>
<evidence type="ECO:0000313" key="11">
    <source>
        <dbReference type="EMBL" id="RIA99117.1"/>
    </source>
</evidence>
<dbReference type="InterPro" id="IPR057254">
    <property type="entry name" value="UCH_AS"/>
</dbReference>
<feature type="active site" description="Proton donor" evidence="7">
    <location>
        <position position="173"/>
    </location>
</feature>
<keyword evidence="3 7" id="KW-0645">Protease</keyword>
<name>A0A397TRL9_9GLOM</name>
<keyword evidence="6 7" id="KW-0788">Thiol protease</keyword>
<dbReference type="Gene3D" id="3.40.532.10">
    <property type="entry name" value="Peptidase C12, ubiquitin carboxyl-terminal hydrolase"/>
    <property type="match status" value="1"/>
</dbReference>
<feature type="domain" description="UCH catalytic" evidence="10">
    <location>
        <begin position="8"/>
        <end position="231"/>
    </location>
</feature>
<comment type="similarity">
    <text evidence="2 7 8">Belongs to the peptidase C12 family.</text>
</comment>
<dbReference type="InterPro" id="IPR001578">
    <property type="entry name" value="Peptidase_C12_UCH"/>
</dbReference>
<dbReference type="PANTHER" id="PTHR10589:SF17">
    <property type="entry name" value="UBIQUITIN CARBOXYL-TERMINAL HYDROLASE"/>
    <property type="match status" value="1"/>
</dbReference>
<sequence>MSTSKKSKWLPLESNPQVMSNYVHKLGVSQAWAYTDVWGKCLDNELLSMIPQPVKAVVFLFPITENYERDNKKDLEQIQEKKQTVSPNVVFFRQTIPNACGTIGLLHSLANNTDDISIEDGPLRKLLDKTKNLTPDERAKVLEEDEELAEAHKTYASSGQTSTPRADEDVNLHFTTFIEKDGSLYELDGRKPFPINHGTCGNLLQDSAEIIKKFMKRDPDNHQFIVIALAPNQQ</sequence>
<dbReference type="SUPFAM" id="SSF54001">
    <property type="entry name" value="Cysteine proteinases"/>
    <property type="match status" value="1"/>
</dbReference>
<dbReference type="GO" id="GO:0006511">
    <property type="term" value="P:ubiquitin-dependent protein catabolic process"/>
    <property type="evidence" value="ECO:0007669"/>
    <property type="project" value="UniProtKB-UniRule"/>
</dbReference>
<dbReference type="GO" id="GO:0005737">
    <property type="term" value="C:cytoplasm"/>
    <property type="evidence" value="ECO:0007669"/>
    <property type="project" value="TreeGrafter"/>
</dbReference>
<proteinExistence type="inferred from homology"/>
<feature type="region of interest" description="Disordered" evidence="9">
    <location>
        <begin position="146"/>
        <end position="166"/>
    </location>
</feature>
<dbReference type="Pfam" id="PF01088">
    <property type="entry name" value="Peptidase_C12"/>
    <property type="match status" value="1"/>
</dbReference>
<dbReference type="STRING" id="658196.A0A397TRL9"/>
<reference evidence="11 12" key="1">
    <citation type="submission" date="2018-06" db="EMBL/GenBank/DDBJ databases">
        <title>Comparative genomics reveals the genomic features of Rhizophagus irregularis, R. cerebriforme, R. diaphanum and Gigaspora rosea, and their symbiotic lifestyle signature.</title>
        <authorList>
            <person name="Morin E."/>
            <person name="San Clemente H."/>
            <person name="Chen E.C.H."/>
            <person name="De La Providencia I."/>
            <person name="Hainaut M."/>
            <person name="Kuo A."/>
            <person name="Kohler A."/>
            <person name="Murat C."/>
            <person name="Tang N."/>
            <person name="Roy S."/>
            <person name="Loubradou J."/>
            <person name="Henrissat B."/>
            <person name="Grigoriev I.V."/>
            <person name="Corradi N."/>
            <person name="Roux C."/>
            <person name="Martin F.M."/>
        </authorList>
    </citation>
    <scope>NUCLEOTIDE SEQUENCE [LARGE SCALE GENOMIC DNA]</scope>
    <source>
        <strain evidence="11 12">DAOM 227022</strain>
    </source>
</reference>
<dbReference type="GO" id="GO:0016579">
    <property type="term" value="P:protein deubiquitination"/>
    <property type="evidence" value="ECO:0007669"/>
    <property type="project" value="TreeGrafter"/>
</dbReference>
<feature type="site" description="Important for enzyme activity" evidence="7">
    <location>
        <position position="188"/>
    </location>
</feature>
<dbReference type="GO" id="GO:0004843">
    <property type="term" value="F:cysteine-type deubiquitinase activity"/>
    <property type="evidence" value="ECO:0007669"/>
    <property type="project" value="UniProtKB-UniRule"/>
</dbReference>
<keyword evidence="4 7" id="KW-0833">Ubl conjugation pathway</keyword>
<gene>
    <name evidence="11" type="ORF">C1645_811858</name>
</gene>
<evidence type="ECO:0000256" key="3">
    <source>
        <dbReference type="ARBA" id="ARBA00022670"/>
    </source>
</evidence>
<evidence type="ECO:0000313" key="12">
    <source>
        <dbReference type="Proteomes" id="UP000265703"/>
    </source>
</evidence>
<dbReference type="EMBL" id="QKYT01000007">
    <property type="protein sequence ID" value="RIA99117.1"/>
    <property type="molecule type" value="Genomic_DNA"/>
</dbReference>
<dbReference type="InterPro" id="IPR038765">
    <property type="entry name" value="Papain-like_cys_pep_sf"/>
</dbReference>
<evidence type="ECO:0000259" key="10">
    <source>
        <dbReference type="PROSITE" id="PS52048"/>
    </source>
</evidence>
<comment type="caution">
    <text evidence="11">The sequence shown here is derived from an EMBL/GenBank/DDBJ whole genome shotgun (WGS) entry which is preliminary data.</text>
</comment>
<evidence type="ECO:0000256" key="6">
    <source>
        <dbReference type="ARBA" id="ARBA00022807"/>
    </source>
</evidence>
<comment type="catalytic activity">
    <reaction evidence="1 7 8">
        <text>Thiol-dependent hydrolysis of ester, thioester, amide, peptide and isopeptide bonds formed by the C-terminal Gly of ubiquitin (a 76-residue protein attached to proteins as an intracellular targeting signal).</text>
        <dbReference type="EC" id="3.4.19.12"/>
    </reaction>
</comment>
<feature type="site" description="Transition state stabilizer" evidence="7">
    <location>
        <position position="94"/>
    </location>
</feature>
<feature type="active site" description="Nucleophile" evidence="7">
    <location>
        <position position="100"/>
    </location>
</feature>
<dbReference type="OrthoDB" id="427186at2759"/>
<evidence type="ECO:0000256" key="7">
    <source>
        <dbReference type="PROSITE-ProRule" id="PRU01393"/>
    </source>
</evidence>